<feature type="compositionally biased region" description="Polar residues" evidence="1">
    <location>
        <begin position="197"/>
        <end position="218"/>
    </location>
</feature>
<feature type="region of interest" description="Disordered" evidence="1">
    <location>
        <begin position="313"/>
        <end position="349"/>
    </location>
</feature>
<gene>
    <name evidence="3 4" type="primary">CCDC84</name>
</gene>
<dbReference type="Pfam" id="PF14968">
    <property type="entry name" value="CCDC84"/>
    <property type="match status" value="2"/>
</dbReference>
<name>A0AAJ7U8E2_PETMA</name>
<evidence type="ECO:0000313" key="2">
    <source>
        <dbReference type="Proteomes" id="UP001318040"/>
    </source>
</evidence>
<organism evidence="2 4">
    <name type="scientific">Petromyzon marinus</name>
    <name type="common">Sea lamprey</name>
    <dbReference type="NCBI Taxonomy" id="7757"/>
    <lineage>
        <taxon>Eukaryota</taxon>
        <taxon>Metazoa</taxon>
        <taxon>Chordata</taxon>
        <taxon>Craniata</taxon>
        <taxon>Vertebrata</taxon>
        <taxon>Cyclostomata</taxon>
        <taxon>Hyperoartia</taxon>
        <taxon>Petromyzontiformes</taxon>
        <taxon>Petromyzontidae</taxon>
        <taxon>Petromyzon</taxon>
    </lineage>
</organism>
<proteinExistence type="predicted"/>
<feature type="compositionally biased region" description="Basic and acidic residues" evidence="1">
    <location>
        <begin position="337"/>
        <end position="349"/>
    </location>
</feature>
<dbReference type="RefSeq" id="XP_032831566.1">
    <property type="nucleotide sequence ID" value="XM_032975675.1"/>
</dbReference>
<evidence type="ECO:0000313" key="4">
    <source>
        <dbReference type="RefSeq" id="XP_032831567.1"/>
    </source>
</evidence>
<dbReference type="Proteomes" id="UP001318040">
    <property type="component" value="Chromosome 3"/>
</dbReference>
<feature type="compositionally biased region" description="Basic residues" evidence="1">
    <location>
        <begin position="325"/>
        <end position="336"/>
    </location>
</feature>
<evidence type="ECO:0000256" key="1">
    <source>
        <dbReference type="SAM" id="MobiDB-lite"/>
    </source>
</evidence>
<protein>
    <submittedName>
        <fullName evidence="3 4">Coiled-coil domain-containing protein 84</fullName>
    </submittedName>
</protein>
<dbReference type="AlphaFoldDB" id="A0AAJ7U8E2"/>
<accession>A0AAJ7U8E2</accession>
<dbReference type="RefSeq" id="XP_032831567.1">
    <property type="nucleotide sequence ID" value="XM_032975676.1"/>
</dbReference>
<dbReference type="CTD" id="338657"/>
<dbReference type="GeneID" id="116954858"/>
<dbReference type="PANTHER" id="PTHR31198">
    <property type="entry name" value="COILED-COIL DOMAIN-CONTAINING PROTEIN 84"/>
    <property type="match status" value="1"/>
</dbReference>
<feature type="region of interest" description="Disordered" evidence="1">
    <location>
        <begin position="182"/>
        <end position="264"/>
    </location>
</feature>
<dbReference type="PANTHER" id="PTHR31198:SF1">
    <property type="entry name" value="CENTROSOMAL AT-AC SPLICING FACTOR"/>
    <property type="match status" value="1"/>
</dbReference>
<sequence length="349" mass="38993">MSEEEAEARETPHCATCRRSALEGRAHSFTRAHARHVHAEMKRLRAKVELAVRELPTPRVFTVQPGAAAEGDKGQGDEGDRAFWCPTCRISARMHARDGRLVVALAGTVQHLASPDHERSIHRYWKENHLDQGLKKNYLITPMQCNKFLTAAGLALSAFEEEEERLLKEEAELIRQQEKKRQELMSSLSEDWPGVTPLSSMDPSAQSELHASDSSGPMSTHVHKVLEKPRGNIHTGATPPWLMDDDGGGTNGGDRGGDDDTKEQRDVKAPMIGPSYEAFLHHRAQSRQTPLPPGRVGATFDRLAAASDPAWLPQFSNAWNTGRRGPQRLRHQKKRDWRGEEWENGHNGS</sequence>
<dbReference type="InterPro" id="IPR028015">
    <property type="entry name" value="CCDC84-like"/>
</dbReference>
<dbReference type="KEGG" id="pmrn:116954858"/>
<evidence type="ECO:0000313" key="3">
    <source>
        <dbReference type="RefSeq" id="XP_032831566.1"/>
    </source>
</evidence>
<feature type="compositionally biased region" description="Basic and acidic residues" evidence="1">
    <location>
        <begin position="255"/>
        <end position="264"/>
    </location>
</feature>
<keyword evidence="2" id="KW-1185">Reference proteome</keyword>
<reference evidence="3 4" key="1">
    <citation type="submission" date="2025-04" db="UniProtKB">
        <authorList>
            <consortium name="RefSeq"/>
        </authorList>
    </citation>
    <scope>IDENTIFICATION</scope>
    <source>
        <tissue evidence="3 4">Sperm</tissue>
    </source>
</reference>